<dbReference type="SUPFAM" id="SSF51735">
    <property type="entry name" value="NAD(P)-binding Rossmann-fold domains"/>
    <property type="match status" value="1"/>
</dbReference>
<organism evidence="1 2">
    <name type="scientific">Paenibacillus borealis</name>
    <dbReference type="NCBI Taxonomy" id="160799"/>
    <lineage>
        <taxon>Bacteria</taxon>
        <taxon>Bacillati</taxon>
        <taxon>Bacillota</taxon>
        <taxon>Bacilli</taxon>
        <taxon>Bacillales</taxon>
        <taxon>Paenibacillaceae</taxon>
        <taxon>Paenibacillus</taxon>
    </lineage>
</organism>
<name>A0ABX3GXB0_PAEBO</name>
<sequence>MTTDVQENTLSKHIFKKSNTSILIVGGYGTVGTVLSELISIHYPEVHIIIGGRRLHKAQSAARLLPKADGVRIDILDADPLAGMTYMPDAMIVSVNDQEDRLLRAAVKRGIPLIDITRWIERIDDAHAVVSEEKGHSPVVLASGWMASAATIAASSILMGKEPAENIDIDILLSLKDKSGLDSFTHFVDAHLPFEIWEQSNARTVPGFSDPKTVSFSREQVFQCRRISSPESMTLVSNGLAKGVSIRLAFDSRFTNRAFAALVRCGIWARLSLKRRTSILHSSFNTSTAPQEFILSIKTNSKIHRIRVTDPLGQAHLTAASTLTQLERIFELNGRTSPKPGVSFPEEATDTALDIATMTLMGVQFTEI</sequence>
<evidence type="ECO:0008006" key="3">
    <source>
        <dbReference type="Google" id="ProtNLM"/>
    </source>
</evidence>
<dbReference type="InterPro" id="IPR036291">
    <property type="entry name" value="NAD(P)-bd_dom_sf"/>
</dbReference>
<dbReference type="PANTHER" id="PTHR43796:SF2">
    <property type="entry name" value="CARBOXYNORSPERMIDINE SYNTHASE"/>
    <property type="match status" value="1"/>
</dbReference>
<gene>
    <name evidence="1" type="ORF">BSK56_29080</name>
</gene>
<dbReference type="EMBL" id="MPTB01000054">
    <property type="protein sequence ID" value="OMD39888.1"/>
    <property type="molecule type" value="Genomic_DNA"/>
</dbReference>
<dbReference type="PANTHER" id="PTHR43796">
    <property type="entry name" value="CARBOXYNORSPERMIDINE SYNTHASE"/>
    <property type="match status" value="1"/>
</dbReference>
<proteinExistence type="predicted"/>
<protein>
    <recommendedName>
        <fullName evidence="3">Saccharopine dehydrogenase</fullName>
    </recommendedName>
</protein>
<reference evidence="1 2" key="1">
    <citation type="submission" date="2016-10" db="EMBL/GenBank/DDBJ databases">
        <title>Paenibacillus species isolates.</title>
        <authorList>
            <person name="Beno S.M."/>
        </authorList>
    </citation>
    <scope>NUCLEOTIDE SEQUENCE [LARGE SCALE GENOMIC DNA]</scope>
    <source>
        <strain evidence="1 2">FSL H7-0744</strain>
    </source>
</reference>
<dbReference type="RefSeq" id="WP_076113916.1">
    <property type="nucleotide sequence ID" value="NZ_MPTB01000054.1"/>
</dbReference>
<dbReference type="Proteomes" id="UP000187412">
    <property type="component" value="Unassembled WGS sequence"/>
</dbReference>
<comment type="caution">
    <text evidence="1">The sequence shown here is derived from an EMBL/GenBank/DDBJ whole genome shotgun (WGS) entry which is preliminary data.</text>
</comment>
<accession>A0ABX3GXB0</accession>
<keyword evidence="2" id="KW-1185">Reference proteome</keyword>
<dbReference type="Gene3D" id="3.40.50.720">
    <property type="entry name" value="NAD(P)-binding Rossmann-like Domain"/>
    <property type="match status" value="1"/>
</dbReference>
<evidence type="ECO:0000313" key="1">
    <source>
        <dbReference type="EMBL" id="OMD39888.1"/>
    </source>
</evidence>
<evidence type="ECO:0000313" key="2">
    <source>
        <dbReference type="Proteomes" id="UP000187412"/>
    </source>
</evidence>